<keyword evidence="2" id="KW-0805">Transcription regulation</keyword>
<protein>
    <submittedName>
        <fullName evidence="5">LysR family transcriptional regulator</fullName>
    </submittedName>
</protein>
<accession>A0A0B7JFY5</accession>
<proteinExistence type="inferred from homology"/>
<organism evidence="5 6">
    <name type="scientific">Photobacterium kishitanii</name>
    <dbReference type="NCBI Taxonomy" id="318456"/>
    <lineage>
        <taxon>Bacteria</taxon>
        <taxon>Pseudomonadati</taxon>
        <taxon>Pseudomonadota</taxon>
        <taxon>Gammaproteobacteria</taxon>
        <taxon>Vibrionales</taxon>
        <taxon>Vibrionaceae</taxon>
        <taxon>Photobacterium</taxon>
    </lineage>
</organism>
<dbReference type="InterPro" id="IPR000847">
    <property type="entry name" value="LysR_HTH_N"/>
</dbReference>
<evidence type="ECO:0000256" key="3">
    <source>
        <dbReference type="ARBA" id="ARBA00023125"/>
    </source>
</evidence>
<dbReference type="eggNOG" id="COG0583">
    <property type="taxonomic scope" value="Bacteria"/>
</dbReference>
<dbReference type="SUPFAM" id="SSF53850">
    <property type="entry name" value="Periplasmic binding protein-like II"/>
    <property type="match status" value="1"/>
</dbReference>
<name>A0A0B7JFY5_9GAMM</name>
<dbReference type="AlphaFoldDB" id="A0A0B7JFY5"/>
<dbReference type="PANTHER" id="PTHR30537:SF5">
    <property type="entry name" value="HTH-TYPE TRANSCRIPTIONAL ACTIVATOR TTDR-RELATED"/>
    <property type="match status" value="1"/>
</dbReference>
<dbReference type="Pfam" id="PF00126">
    <property type="entry name" value="HTH_1"/>
    <property type="match status" value="1"/>
</dbReference>
<keyword evidence="4" id="KW-0804">Transcription</keyword>
<dbReference type="PROSITE" id="PS50931">
    <property type="entry name" value="HTH_LYSR"/>
    <property type="match status" value="1"/>
</dbReference>
<dbReference type="InterPro" id="IPR036388">
    <property type="entry name" value="WH-like_DNA-bd_sf"/>
</dbReference>
<dbReference type="Proteomes" id="UP000241426">
    <property type="component" value="Unassembled WGS sequence"/>
</dbReference>
<dbReference type="InterPro" id="IPR005119">
    <property type="entry name" value="LysR_subst-bd"/>
</dbReference>
<keyword evidence="3" id="KW-0238">DNA-binding</keyword>
<dbReference type="InterPro" id="IPR058163">
    <property type="entry name" value="LysR-type_TF_proteobact-type"/>
</dbReference>
<dbReference type="PANTHER" id="PTHR30537">
    <property type="entry name" value="HTH-TYPE TRANSCRIPTIONAL REGULATOR"/>
    <property type="match status" value="1"/>
</dbReference>
<evidence type="ECO:0000256" key="2">
    <source>
        <dbReference type="ARBA" id="ARBA00023015"/>
    </source>
</evidence>
<dbReference type="CDD" id="cd08422">
    <property type="entry name" value="PBP2_CrgA_like"/>
    <property type="match status" value="1"/>
</dbReference>
<dbReference type="Pfam" id="PF03466">
    <property type="entry name" value="LysR_substrate"/>
    <property type="match status" value="1"/>
</dbReference>
<accession>A0A2T3KF96</accession>
<dbReference type="EMBL" id="PYNF01000015">
    <property type="protein sequence ID" value="PSU96520.1"/>
    <property type="molecule type" value="Genomic_DNA"/>
</dbReference>
<dbReference type="Gene3D" id="3.40.190.290">
    <property type="match status" value="1"/>
</dbReference>
<dbReference type="SUPFAM" id="SSF46785">
    <property type="entry name" value="Winged helix' DNA-binding domain"/>
    <property type="match status" value="1"/>
</dbReference>
<evidence type="ECO:0000256" key="4">
    <source>
        <dbReference type="ARBA" id="ARBA00023163"/>
    </source>
</evidence>
<dbReference type="RefSeq" id="WP_054262133.1">
    <property type="nucleotide sequence ID" value="NZ_LN794353.1"/>
</dbReference>
<comment type="similarity">
    <text evidence="1">Belongs to the LysR transcriptional regulatory family.</text>
</comment>
<sequence length="312" mass="35196">MDRFTSMLVFVQAVELGSFSAVAEEQQMSPQMVGKHVRHLEQRLGAKLLNKSTRQQSLTQLGQQYYQRCKTVLAELKAAEDEASRFLNAPRGLIKLASSITVGYILTPVIAKFMHDYHEIDIELVLTNRSVDLINEGFDAVIRLGEIENSRLIARKLISYKNIPCASPLYLQQHGIPNHPLDLNNHQCLHSHLSESKKMWRFHGSDGDFMVNLHSRLIIDNGQAQLLAAIQGLGITLQPYPMVAHALDTGKLIRVLDQYQASDIDIHIVYPVSQRLTPKFTAFLEYLLTTLPLTKMNPIVSPHPNQVLNESN</sequence>
<evidence type="ECO:0000313" key="5">
    <source>
        <dbReference type="EMBL" id="PSU96520.1"/>
    </source>
</evidence>
<evidence type="ECO:0000313" key="6">
    <source>
        <dbReference type="Proteomes" id="UP000241426"/>
    </source>
</evidence>
<evidence type="ECO:0000256" key="1">
    <source>
        <dbReference type="ARBA" id="ARBA00009437"/>
    </source>
</evidence>
<dbReference type="Gene3D" id="1.10.10.10">
    <property type="entry name" value="Winged helix-like DNA-binding domain superfamily/Winged helix DNA-binding domain"/>
    <property type="match status" value="1"/>
</dbReference>
<dbReference type="GeneID" id="29945488"/>
<comment type="caution">
    <text evidence="5">The sequence shown here is derived from an EMBL/GenBank/DDBJ whole genome shotgun (WGS) entry which is preliminary data.</text>
</comment>
<reference evidence="5 6" key="1">
    <citation type="submission" date="2018-01" db="EMBL/GenBank/DDBJ databases">
        <title>Whole genome sequencing of Histamine producing bacteria.</title>
        <authorList>
            <person name="Butler K."/>
        </authorList>
    </citation>
    <scope>NUCLEOTIDE SEQUENCE [LARGE SCALE GENOMIC DNA]</scope>
    <source>
        <strain evidence="5 6">FS-7.2</strain>
    </source>
</reference>
<dbReference type="GO" id="GO:0003700">
    <property type="term" value="F:DNA-binding transcription factor activity"/>
    <property type="evidence" value="ECO:0007669"/>
    <property type="project" value="InterPro"/>
</dbReference>
<dbReference type="GO" id="GO:0003677">
    <property type="term" value="F:DNA binding"/>
    <property type="evidence" value="ECO:0007669"/>
    <property type="project" value="UniProtKB-KW"/>
</dbReference>
<gene>
    <name evidence="5" type="ORF">C9J27_16395</name>
</gene>
<dbReference type="InterPro" id="IPR036390">
    <property type="entry name" value="WH_DNA-bd_sf"/>
</dbReference>